<evidence type="ECO:0000259" key="1">
    <source>
        <dbReference type="Pfam" id="PF13391"/>
    </source>
</evidence>
<dbReference type="EMBL" id="JASMQC010000052">
    <property type="protein sequence ID" value="KAK1929129.1"/>
    <property type="molecule type" value="Genomic_DNA"/>
</dbReference>
<evidence type="ECO:0000313" key="3">
    <source>
        <dbReference type="Proteomes" id="UP001259832"/>
    </source>
</evidence>
<feature type="domain" description="HNH nuclease" evidence="1">
    <location>
        <begin position="8"/>
        <end position="59"/>
    </location>
</feature>
<gene>
    <name evidence="2" type="ORF">P3T76_015422</name>
</gene>
<proteinExistence type="predicted"/>
<keyword evidence="3" id="KW-1185">Reference proteome</keyword>
<protein>
    <recommendedName>
        <fullName evidence="1">HNH nuclease domain-containing protein</fullName>
    </recommendedName>
</protein>
<dbReference type="Proteomes" id="UP001259832">
    <property type="component" value="Unassembled WGS sequence"/>
</dbReference>
<sequence>MLFDIAFPQSLVFATHLFRRSNEYLASVLMHISDIDDVKNGLLLFQPLKHAFDHFQLSFLLDDTDILRLKLFDPTIRDIHLIDLKGPNGNKVLRAEQMKVLLNSTRKRCHFDTQTTYSDVDGSALTFTGLERPFDHCLFLQARLARDLAVEKHWIDAWYNVSPISVGYVS</sequence>
<name>A0AAD9FZE5_9STRA</name>
<dbReference type="InterPro" id="IPR003615">
    <property type="entry name" value="HNH_nuc"/>
</dbReference>
<organism evidence="2 3">
    <name type="scientific">Phytophthora citrophthora</name>
    <dbReference type="NCBI Taxonomy" id="4793"/>
    <lineage>
        <taxon>Eukaryota</taxon>
        <taxon>Sar</taxon>
        <taxon>Stramenopiles</taxon>
        <taxon>Oomycota</taxon>
        <taxon>Peronosporomycetes</taxon>
        <taxon>Peronosporales</taxon>
        <taxon>Peronosporaceae</taxon>
        <taxon>Phytophthora</taxon>
    </lineage>
</organism>
<evidence type="ECO:0000313" key="2">
    <source>
        <dbReference type="EMBL" id="KAK1929129.1"/>
    </source>
</evidence>
<comment type="caution">
    <text evidence="2">The sequence shown here is derived from an EMBL/GenBank/DDBJ whole genome shotgun (WGS) entry which is preliminary data.</text>
</comment>
<dbReference type="Pfam" id="PF13391">
    <property type="entry name" value="HNH_2"/>
    <property type="match status" value="1"/>
</dbReference>
<dbReference type="AlphaFoldDB" id="A0AAD9FZE5"/>
<accession>A0AAD9FZE5</accession>
<reference evidence="2" key="1">
    <citation type="submission" date="2023-08" db="EMBL/GenBank/DDBJ databases">
        <title>Reference Genome Resource for the Citrus Pathogen Phytophthora citrophthora.</title>
        <authorList>
            <person name="Moller H."/>
            <person name="Coetzee B."/>
            <person name="Rose L.J."/>
            <person name="Van Niekerk J.M."/>
        </authorList>
    </citation>
    <scope>NUCLEOTIDE SEQUENCE</scope>
    <source>
        <strain evidence="2">STE-U-9442</strain>
    </source>
</reference>